<keyword evidence="1" id="KW-0175">Coiled coil</keyword>
<feature type="compositionally biased region" description="Basic and acidic residues" evidence="2">
    <location>
        <begin position="870"/>
        <end position="889"/>
    </location>
</feature>
<evidence type="ECO:0000313" key="3">
    <source>
        <dbReference type="EMBL" id="ORY82346.1"/>
    </source>
</evidence>
<feature type="compositionally biased region" description="Basic and acidic residues" evidence="2">
    <location>
        <begin position="629"/>
        <end position="640"/>
    </location>
</feature>
<dbReference type="AlphaFoldDB" id="A0A1Y2FGC8"/>
<feature type="compositionally biased region" description="Basic and acidic residues" evidence="2">
    <location>
        <begin position="835"/>
        <end position="845"/>
    </location>
</feature>
<feature type="compositionally biased region" description="Basic and acidic residues" evidence="2">
    <location>
        <begin position="41"/>
        <end position="56"/>
    </location>
</feature>
<feature type="compositionally biased region" description="Basic and acidic residues" evidence="2">
    <location>
        <begin position="795"/>
        <end position="812"/>
    </location>
</feature>
<keyword evidence="4" id="KW-1185">Reference proteome</keyword>
<name>A0A1Y2FGC8_9BASI</name>
<feature type="compositionally biased region" description="Basic and acidic residues" evidence="2">
    <location>
        <begin position="330"/>
        <end position="359"/>
    </location>
</feature>
<evidence type="ECO:0000256" key="2">
    <source>
        <dbReference type="SAM" id="MobiDB-lite"/>
    </source>
</evidence>
<feature type="compositionally biased region" description="Low complexity" evidence="2">
    <location>
        <begin position="14"/>
        <end position="27"/>
    </location>
</feature>
<dbReference type="InParanoid" id="A0A1Y2FGC8"/>
<organism evidence="3 4">
    <name type="scientific">Leucosporidium creatinivorum</name>
    <dbReference type="NCBI Taxonomy" id="106004"/>
    <lineage>
        <taxon>Eukaryota</taxon>
        <taxon>Fungi</taxon>
        <taxon>Dikarya</taxon>
        <taxon>Basidiomycota</taxon>
        <taxon>Pucciniomycotina</taxon>
        <taxon>Microbotryomycetes</taxon>
        <taxon>Leucosporidiales</taxon>
        <taxon>Leucosporidium</taxon>
    </lineage>
</organism>
<feature type="compositionally biased region" description="Basic residues" evidence="2">
    <location>
        <begin position="239"/>
        <end position="250"/>
    </location>
</feature>
<accession>A0A1Y2FGC8</accession>
<feature type="compositionally biased region" description="Basic and acidic residues" evidence="2">
    <location>
        <begin position="594"/>
        <end position="620"/>
    </location>
</feature>
<feature type="compositionally biased region" description="Basic residues" evidence="2">
    <location>
        <begin position="714"/>
        <end position="728"/>
    </location>
</feature>
<feature type="compositionally biased region" description="Basic and acidic residues" evidence="2">
    <location>
        <begin position="400"/>
        <end position="415"/>
    </location>
</feature>
<gene>
    <name evidence="3" type="ORF">BCR35DRAFT_81856</name>
</gene>
<evidence type="ECO:0000256" key="1">
    <source>
        <dbReference type="SAM" id="Coils"/>
    </source>
</evidence>
<dbReference type="Proteomes" id="UP000193467">
    <property type="component" value="Unassembled WGS sequence"/>
</dbReference>
<feature type="region of interest" description="Disordered" evidence="2">
    <location>
        <begin position="579"/>
        <end position="889"/>
    </location>
</feature>
<feature type="compositionally biased region" description="Basic and acidic residues" evidence="2">
    <location>
        <begin position="300"/>
        <end position="320"/>
    </location>
</feature>
<dbReference type="EMBL" id="MCGR01000021">
    <property type="protein sequence ID" value="ORY82346.1"/>
    <property type="molecule type" value="Genomic_DNA"/>
</dbReference>
<feature type="coiled-coil region" evidence="1">
    <location>
        <begin position="448"/>
        <end position="507"/>
    </location>
</feature>
<feature type="region of interest" description="Disordered" evidence="2">
    <location>
        <begin position="297"/>
        <end position="418"/>
    </location>
</feature>
<sequence>MDLGGGAAGGDVPYSSGGDYSSAGGASQYPDTTADASAYPDDYRDSPGDYTDRGAPEDYSTPYQEQQPYERPYEEPYQEPYQESYQEPYQPPVAAAAYYDEREEQNRAHEECARAEDAYTKALAAHEHKPSQRSVRKVFETLRRLRELQHELGLDVEPVPTAAELCLPQAEYEKYLLHYGLPNEHAHLQGLSDEEEGALEHHAHHAEHHQLTVAQAQEALTRAKHHLQECEAHLAKLQNRPRHSRRAKNAAKHELHEAEEAVLEAKDAVADAEQDLRDAEAREHGQDPHAAFVPVAASGEHPEEPHEKDSPPDDSREKGAFDPAGQSAHDAAHAEAEKDHKAAESKVQDAEKKLKEAKQGGDPAAIAAAEEHLKSAKKERHAASQKERELRQHASPHPLEATRDSDHAEHRDAKQHLAALSAVDVSKLAPAEKVAHAKAVHEAKARVAASHSKQVEHAQLQLDRAKQDLADDPTNAAAQAHVKAAEVKLRSEEVKHLEAKRDEAEARVRLHPVGSEEHTQALQDLHGAHAAVEAHNHEHPTRGHHHRQKIAALEAMDTTKMNPSELQAHKEKIAAAREAHRGHRQQKLDQSQNELHEAETHLETTKEGTEERREAQGRVDRAHRRHAHLQAEHSFAELHGADQSQMSEQERAEHHKKLRAAAQHLHDSHHQRETQAAGHVHDAEEEEARIRTAHGEGSAEHLAAQQRLQEARDKHKKHHDRLHHHRSTHASLIGHDHTNPRSLSDSEGEPAHPHRPHPRPNSRHAPASRASVPDHQRREHKLHFRRKHAASHSPTHPEHPHPESHQHHDDQSPARGNAVPNDGAHHGGGALSDNEVQHGNEEAKLERHHSHGHHPSTSPVARSRHHDRHERHQEQLRQRHEEAERAKEEHVRLQKIHAEQKSAESKVALAEALKRRKAAEARRDEESHRGHHWKKKDHFHSMLFFSFVSRALSARC</sequence>
<proteinExistence type="predicted"/>
<feature type="compositionally biased region" description="Basic and acidic residues" evidence="2">
    <location>
        <begin position="664"/>
        <end position="673"/>
    </location>
</feature>
<evidence type="ECO:0000313" key="4">
    <source>
        <dbReference type="Proteomes" id="UP000193467"/>
    </source>
</evidence>
<protein>
    <submittedName>
        <fullName evidence="3">Uncharacterized protein</fullName>
    </submittedName>
</protein>
<feature type="region of interest" description="Disordered" evidence="2">
    <location>
        <begin position="235"/>
        <end position="257"/>
    </location>
</feature>
<reference evidence="3 4" key="1">
    <citation type="submission" date="2016-07" db="EMBL/GenBank/DDBJ databases">
        <title>Pervasive Adenine N6-methylation of Active Genes in Fungi.</title>
        <authorList>
            <consortium name="DOE Joint Genome Institute"/>
            <person name="Mondo S.J."/>
            <person name="Dannebaum R.O."/>
            <person name="Kuo R.C."/>
            <person name="Labutti K."/>
            <person name="Haridas S."/>
            <person name="Kuo A."/>
            <person name="Salamov A."/>
            <person name="Ahrendt S.R."/>
            <person name="Lipzen A."/>
            <person name="Sullivan W."/>
            <person name="Andreopoulos W.B."/>
            <person name="Clum A."/>
            <person name="Lindquist E."/>
            <person name="Daum C."/>
            <person name="Ramamoorthy G.K."/>
            <person name="Gryganskyi A."/>
            <person name="Culley D."/>
            <person name="Magnuson J.K."/>
            <person name="James T.Y."/>
            <person name="O'Malley M.A."/>
            <person name="Stajich J.E."/>
            <person name="Spatafora J.W."/>
            <person name="Visel A."/>
            <person name="Grigoriev I.V."/>
        </authorList>
    </citation>
    <scope>NUCLEOTIDE SEQUENCE [LARGE SCALE GENOMIC DNA]</scope>
    <source>
        <strain evidence="3 4">62-1032</strain>
    </source>
</reference>
<feature type="compositionally biased region" description="Basic and acidic residues" evidence="2">
    <location>
        <begin position="369"/>
        <end position="392"/>
    </location>
</feature>
<feature type="compositionally biased region" description="Basic and acidic residues" evidence="2">
    <location>
        <begin position="688"/>
        <end position="699"/>
    </location>
</feature>
<feature type="compositionally biased region" description="Low complexity" evidence="2">
    <location>
        <begin position="78"/>
        <end position="88"/>
    </location>
</feature>
<feature type="compositionally biased region" description="Basic residues" evidence="2">
    <location>
        <begin position="753"/>
        <end position="762"/>
    </location>
</feature>
<comment type="caution">
    <text evidence="3">The sequence shown here is derived from an EMBL/GenBank/DDBJ whole genome shotgun (WGS) entry which is preliminary data.</text>
</comment>
<feature type="compositionally biased region" description="Basic residues" evidence="2">
    <location>
        <begin position="778"/>
        <end position="790"/>
    </location>
</feature>
<feature type="region of interest" description="Disordered" evidence="2">
    <location>
        <begin position="1"/>
        <end position="88"/>
    </location>
</feature>